<feature type="compositionally biased region" description="Polar residues" evidence="1">
    <location>
        <begin position="8"/>
        <end position="19"/>
    </location>
</feature>
<reference evidence="2" key="1">
    <citation type="submission" date="2019-04" db="EMBL/GenBank/DDBJ databases">
        <title>Friends and foes A comparative genomics study of 23 Aspergillus species from section Flavi.</title>
        <authorList>
            <consortium name="DOE Joint Genome Institute"/>
            <person name="Kjaerbolling I."/>
            <person name="Vesth T."/>
            <person name="Frisvad J.C."/>
            <person name="Nybo J.L."/>
            <person name="Theobald S."/>
            <person name="Kildgaard S."/>
            <person name="Isbrandt T."/>
            <person name="Kuo A."/>
            <person name="Sato A."/>
            <person name="Lyhne E.K."/>
            <person name="Kogle M.E."/>
            <person name="Wiebenga A."/>
            <person name="Kun R.S."/>
            <person name="Lubbers R.J."/>
            <person name="Makela M.R."/>
            <person name="Barry K."/>
            <person name="Chovatia M."/>
            <person name="Clum A."/>
            <person name="Daum C."/>
            <person name="Haridas S."/>
            <person name="He G."/>
            <person name="LaButti K."/>
            <person name="Lipzen A."/>
            <person name="Mondo S."/>
            <person name="Riley R."/>
            <person name="Salamov A."/>
            <person name="Simmons B.A."/>
            <person name="Magnuson J.K."/>
            <person name="Henrissat B."/>
            <person name="Mortensen U.H."/>
            <person name="Larsen T.O."/>
            <person name="Devries R.P."/>
            <person name="Grigoriev I.V."/>
            <person name="Machida M."/>
            <person name="Baker S.E."/>
            <person name="Andersen M.R."/>
        </authorList>
    </citation>
    <scope>NUCLEOTIDE SEQUENCE</scope>
    <source>
        <strain evidence="2">CBS 117612</strain>
    </source>
</reference>
<protein>
    <submittedName>
        <fullName evidence="2">Uncharacterized protein</fullName>
    </submittedName>
</protein>
<proteinExistence type="predicted"/>
<evidence type="ECO:0000313" key="2">
    <source>
        <dbReference type="EMBL" id="KAE8334422.1"/>
    </source>
</evidence>
<dbReference type="OrthoDB" id="10624205at2759"/>
<dbReference type="EMBL" id="ML737281">
    <property type="protein sequence ID" value="KAE8334422.1"/>
    <property type="molecule type" value="Genomic_DNA"/>
</dbReference>
<dbReference type="Proteomes" id="UP000325558">
    <property type="component" value="Unassembled WGS sequence"/>
</dbReference>
<feature type="compositionally biased region" description="Low complexity" evidence="1">
    <location>
        <begin position="42"/>
        <end position="64"/>
    </location>
</feature>
<organism evidence="2">
    <name type="scientific">Aspergillus arachidicola</name>
    <dbReference type="NCBI Taxonomy" id="656916"/>
    <lineage>
        <taxon>Eukaryota</taxon>
        <taxon>Fungi</taxon>
        <taxon>Dikarya</taxon>
        <taxon>Ascomycota</taxon>
        <taxon>Pezizomycotina</taxon>
        <taxon>Eurotiomycetes</taxon>
        <taxon>Eurotiomycetidae</taxon>
        <taxon>Eurotiales</taxon>
        <taxon>Aspergillaceae</taxon>
        <taxon>Aspergillus</taxon>
        <taxon>Aspergillus subgen. Circumdati</taxon>
    </lineage>
</organism>
<accession>A0A5N6XN94</accession>
<gene>
    <name evidence="2" type="ORF">BDV24DRAFT_170210</name>
</gene>
<dbReference type="AlphaFoldDB" id="A0A5N6XN94"/>
<feature type="region of interest" description="Disordered" evidence="1">
    <location>
        <begin position="1"/>
        <end position="79"/>
    </location>
</feature>
<sequence length="247" mass="25776">MAVPATSMARTASPPLSGSSHRDAYTAPSPPFSTGGIYSAVSRTPSTRSTGRTGPWGTASAASTPAPPGSPDPGMNINRARSTRGLAACKYNMSAATGGHPAPPASRPATGRYSVSAAAHRGPPGVGPAPATTAVQPWGLTGPGIQSPHCRDFHGDYNDPNSLYGLNKRNGLYNRNNRNGMITANRDRIHHTTSPPRSHPGNIVAYTYPPRHPNTYPIYIGGIPPPAPRLCNPAPARPLLPVYPGRQ</sequence>
<name>A0A5N6XN94_9EURO</name>
<evidence type="ECO:0000256" key="1">
    <source>
        <dbReference type="SAM" id="MobiDB-lite"/>
    </source>
</evidence>